<dbReference type="EMBL" id="QZDO01000020">
    <property type="protein sequence ID" value="RJL75264.1"/>
    <property type="molecule type" value="Genomic_DNA"/>
</dbReference>
<feature type="signal peptide" evidence="1">
    <location>
        <begin position="1"/>
        <end position="20"/>
    </location>
</feature>
<sequence length="150" mass="16785">MKKIIITSLIIMMMAYNANAATTPKDTAPKKNWEVVSVEIFVFPECGKKIVNWKAETTVGEPLITQISYNTGEVNFHATTQKTNNDVVISYELKAIDKNGEKWNDAGELHLTPQKTLRTETFSNSSTSNSDVFCENEKPLFLAKVIAEPK</sequence>
<protein>
    <submittedName>
        <fullName evidence="2">Uncharacterized protein</fullName>
    </submittedName>
</protein>
<keyword evidence="1" id="KW-0732">Signal</keyword>
<organism evidence="2 3">
    <name type="scientific">Dickeya dianthicola</name>
    <dbReference type="NCBI Taxonomy" id="204039"/>
    <lineage>
        <taxon>Bacteria</taxon>
        <taxon>Pseudomonadati</taxon>
        <taxon>Pseudomonadota</taxon>
        <taxon>Gammaproteobacteria</taxon>
        <taxon>Enterobacterales</taxon>
        <taxon>Pectobacteriaceae</taxon>
        <taxon>Dickeya</taxon>
    </lineage>
</organism>
<dbReference type="Proteomes" id="UP000266633">
    <property type="component" value="Unassembled WGS sequence"/>
</dbReference>
<dbReference type="GeneID" id="49320922"/>
<feature type="chain" id="PRO_5046248775" evidence="1">
    <location>
        <begin position="21"/>
        <end position="150"/>
    </location>
</feature>
<keyword evidence="3" id="KW-1185">Reference proteome</keyword>
<comment type="caution">
    <text evidence="2">The sequence shown here is derived from an EMBL/GenBank/DDBJ whole genome shotgun (WGS) entry which is preliminary data.</text>
</comment>
<evidence type="ECO:0000256" key="1">
    <source>
        <dbReference type="SAM" id="SignalP"/>
    </source>
</evidence>
<proteinExistence type="predicted"/>
<dbReference type="RefSeq" id="WP_024108408.1">
    <property type="nucleotide sequence ID" value="NZ_CP031560.1"/>
</dbReference>
<reference evidence="2 3" key="1">
    <citation type="submission" date="2018-09" db="EMBL/GenBank/DDBJ databases">
        <title>Phylogenetic diversity of Pectobacterium and Dickeya strains causing blackleg disease of potato in Morocco.</title>
        <authorList>
            <person name="Oulghazi S."/>
            <person name="Moumni M."/>
            <person name="Faure D."/>
        </authorList>
    </citation>
    <scope>NUCLEOTIDE SEQUENCE [LARGE SCALE GENOMIC DNA]</scope>
    <source>
        <strain evidence="2 3">S4.16.03.LID</strain>
    </source>
</reference>
<gene>
    <name evidence="2" type="ORF">D5077_06700</name>
</gene>
<evidence type="ECO:0000313" key="3">
    <source>
        <dbReference type="Proteomes" id="UP000266633"/>
    </source>
</evidence>
<name>A0ABX9NQ30_9GAMM</name>
<evidence type="ECO:0000313" key="2">
    <source>
        <dbReference type="EMBL" id="RJL75264.1"/>
    </source>
</evidence>
<accession>A0ABX9NQ30</accession>